<dbReference type="Proteomes" id="UP000021315">
    <property type="component" value="Unassembled WGS sequence"/>
</dbReference>
<name>A0A080MCE4_9PROT</name>
<dbReference type="EMBL" id="JDST02000002">
    <property type="protein sequence ID" value="KFB78591.1"/>
    <property type="molecule type" value="Genomic_DNA"/>
</dbReference>
<protein>
    <submittedName>
        <fullName evidence="1">Uncharacterized protein</fullName>
    </submittedName>
</protein>
<comment type="caution">
    <text evidence="1">The sequence shown here is derived from an EMBL/GenBank/DDBJ whole genome shotgun (WGS) entry which is preliminary data.</text>
</comment>
<organism evidence="1 2">
    <name type="scientific">Candidatus Accumulibacter cognatus</name>
    <dbReference type="NCBI Taxonomy" id="2954383"/>
    <lineage>
        <taxon>Bacteria</taxon>
        <taxon>Pseudomonadati</taxon>
        <taxon>Pseudomonadota</taxon>
        <taxon>Betaproteobacteria</taxon>
        <taxon>Candidatus Accumulibacter</taxon>
    </lineage>
</organism>
<sequence>MVRLPALILTNPASPEDRVEESILPALSSSSLPVASTYTLPPLPVLPEEAPLLIPVLFTEPWPSMVISPALTCTDPACPEAKVEE</sequence>
<accession>A0A080MCE4</accession>
<dbReference type="AlphaFoldDB" id="A0A080MCE4"/>
<gene>
    <name evidence="1" type="ORF">AW06_000054</name>
</gene>
<reference evidence="1" key="1">
    <citation type="submission" date="2014-02" db="EMBL/GenBank/DDBJ databases">
        <title>Expanding our view of genomic diversity in Candidatus Accumulibacter clades.</title>
        <authorList>
            <person name="Skennerton C.T."/>
            <person name="Barr J.J."/>
            <person name="Slater F.R."/>
            <person name="Bond P.L."/>
            <person name="Tyson G.W."/>
        </authorList>
    </citation>
    <scope>NUCLEOTIDE SEQUENCE [LARGE SCALE GENOMIC DNA]</scope>
</reference>
<evidence type="ECO:0000313" key="2">
    <source>
        <dbReference type="Proteomes" id="UP000021315"/>
    </source>
</evidence>
<proteinExistence type="predicted"/>
<keyword evidence="2" id="KW-1185">Reference proteome</keyword>
<evidence type="ECO:0000313" key="1">
    <source>
        <dbReference type="EMBL" id="KFB78591.1"/>
    </source>
</evidence>